<dbReference type="EMBL" id="BK016169">
    <property type="protein sequence ID" value="DAF99625.1"/>
    <property type="molecule type" value="Genomic_DNA"/>
</dbReference>
<proteinExistence type="predicted"/>
<evidence type="ECO:0000313" key="1">
    <source>
        <dbReference type="EMBL" id="DAF99625.1"/>
    </source>
</evidence>
<reference evidence="1" key="1">
    <citation type="journal article" date="2021" name="Proc. Natl. Acad. Sci. U.S.A.">
        <title>A Catalog of Tens of Thousands of Viruses from Human Metagenomes Reveals Hidden Associations with Chronic Diseases.</title>
        <authorList>
            <person name="Tisza M.J."/>
            <person name="Buck C.B."/>
        </authorList>
    </citation>
    <scope>NUCLEOTIDE SEQUENCE</scope>
    <source>
        <strain evidence="1">CtkKt3</strain>
    </source>
</reference>
<protein>
    <submittedName>
        <fullName evidence="1">Uncharacterized protein</fullName>
    </submittedName>
</protein>
<name>A0A8S5UYR5_9CAUD</name>
<sequence>MYVYIMIILSPLSGREYNYTYYEKVLTNINTYVKIEYVVNNFGIYTYNKLERTQVSFGPWVFFLRKVVIWAIKFLKHTMSRYLF</sequence>
<accession>A0A8S5UYR5</accession>
<organism evidence="1">
    <name type="scientific">Siphoviridae sp. ctkKt3</name>
    <dbReference type="NCBI Taxonomy" id="2825642"/>
    <lineage>
        <taxon>Viruses</taxon>
        <taxon>Duplodnaviria</taxon>
        <taxon>Heunggongvirae</taxon>
        <taxon>Uroviricota</taxon>
        <taxon>Caudoviricetes</taxon>
    </lineage>
</organism>